<proteinExistence type="predicted"/>
<dbReference type="RefSeq" id="WP_054804681.1">
    <property type="nucleotide sequence ID" value="NZ_CP019446.1"/>
</dbReference>
<dbReference type="AlphaFoldDB" id="A0A831E9W6"/>
<organism evidence="1 2">
    <name type="scientific">Kosakonia cowanii JCM 10956 = DSM 18146</name>
    <dbReference type="NCBI Taxonomy" id="1300165"/>
    <lineage>
        <taxon>Bacteria</taxon>
        <taxon>Pseudomonadati</taxon>
        <taxon>Pseudomonadota</taxon>
        <taxon>Gammaproteobacteria</taxon>
        <taxon>Enterobacterales</taxon>
        <taxon>Enterobacteriaceae</taxon>
        <taxon>Kosakonia</taxon>
    </lineage>
</organism>
<accession>A0A831E9W6</accession>
<name>A0A831E9W6_9ENTR</name>
<evidence type="ECO:0000313" key="1">
    <source>
        <dbReference type="EMBL" id="APZ07806.1"/>
    </source>
</evidence>
<dbReference type="EMBL" id="CP019446">
    <property type="protein sequence ID" value="APZ07806.1"/>
    <property type="molecule type" value="Genomic_DNA"/>
</dbReference>
<keyword evidence="2" id="KW-1185">Reference proteome</keyword>
<evidence type="ECO:0000313" key="2">
    <source>
        <dbReference type="Proteomes" id="UP000187148"/>
    </source>
</evidence>
<sequence length="78" mass="8631">MNEIINDLTLSQMMDLLCHILRCPGTHRHPGSYLQPQGAVCLMMESPGETVCLWMLNGWPDAVTVPESGFVYVTGARP</sequence>
<protein>
    <submittedName>
        <fullName evidence="1">Uncharacterized protein</fullName>
    </submittedName>
</protein>
<keyword evidence="1" id="KW-0614">Plasmid</keyword>
<geneLocation type="plasmid" evidence="1 2">
    <name>p888-76-1</name>
</geneLocation>
<reference evidence="1 2" key="1">
    <citation type="submission" date="2017-01" db="EMBL/GenBank/DDBJ databases">
        <authorList>
            <person name="Cao J.-M."/>
        </authorList>
    </citation>
    <scope>NUCLEOTIDE SEQUENCE [LARGE SCALE GENOMIC DNA]</scope>
    <source>
        <strain evidence="1 2">888-76</strain>
        <plasmid evidence="1 2">p888-76-1</plasmid>
    </source>
</reference>
<dbReference type="Proteomes" id="UP000187148">
    <property type="component" value="Plasmid p888-76-1"/>
</dbReference>
<gene>
    <name evidence="1" type="ORF">BWI95_22430</name>
</gene>
<dbReference type="KEGG" id="kco:BWI95_22430"/>